<evidence type="ECO:0000259" key="1">
    <source>
        <dbReference type="Pfam" id="PF01345"/>
    </source>
</evidence>
<dbReference type="PATRIC" id="fig|1227500.6.peg.4081"/>
<dbReference type="Pfam" id="PF01345">
    <property type="entry name" value="DUF11"/>
    <property type="match status" value="1"/>
</dbReference>
<proteinExistence type="predicted"/>
<feature type="domain" description="DUF11" evidence="1">
    <location>
        <begin position="46"/>
        <end position="145"/>
    </location>
</feature>
<gene>
    <name evidence="2" type="ORF">C494_20203</name>
</gene>
<dbReference type="eggNOG" id="arCOG02742">
    <property type="taxonomic scope" value="Archaea"/>
</dbReference>
<dbReference type="PANTHER" id="PTHR34351">
    <property type="entry name" value="SLR1927 PROTEIN-RELATED"/>
    <property type="match status" value="1"/>
</dbReference>
<dbReference type="InterPro" id="IPR001434">
    <property type="entry name" value="OmcB-like_DUF11"/>
</dbReference>
<comment type="caution">
    <text evidence="2">The sequence shown here is derived from an EMBL/GenBank/DDBJ whole genome shotgun (WGS) entry which is preliminary data.</text>
</comment>
<protein>
    <recommendedName>
        <fullName evidence="1">DUF11 domain-containing protein</fullName>
    </recommendedName>
</protein>
<dbReference type="Proteomes" id="UP000011690">
    <property type="component" value="Unassembled WGS sequence"/>
</dbReference>
<reference evidence="2 3" key="1">
    <citation type="journal article" date="2014" name="PLoS Genet.">
        <title>Phylogenetically driven sequencing of extremely halophilic archaea reveals strategies for static and dynamic osmo-response.</title>
        <authorList>
            <person name="Becker E.A."/>
            <person name="Seitzer P.M."/>
            <person name="Tritt A."/>
            <person name="Larsen D."/>
            <person name="Krusor M."/>
            <person name="Yao A.I."/>
            <person name="Wu D."/>
            <person name="Madern D."/>
            <person name="Eisen J.A."/>
            <person name="Darling A.E."/>
            <person name="Facciotti M.T."/>
        </authorList>
    </citation>
    <scope>NUCLEOTIDE SEQUENCE [LARGE SCALE GENOMIC DNA]</scope>
    <source>
        <strain evidence="2 3">JCM 10635</strain>
    </source>
</reference>
<dbReference type="PANTHER" id="PTHR34351:SF2">
    <property type="entry name" value="DUF58 DOMAIN-CONTAINING PROTEIN"/>
    <property type="match status" value="1"/>
</dbReference>
<dbReference type="STRING" id="1227500.C494_20203"/>
<keyword evidence="3" id="KW-1185">Reference proteome</keyword>
<dbReference type="EMBL" id="AOHY01000059">
    <property type="protein sequence ID" value="ELY42661.1"/>
    <property type="molecule type" value="Genomic_DNA"/>
</dbReference>
<name>L9W038_9EURY</name>
<accession>L9W038</accession>
<evidence type="ECO:0000313" key="2">
    <source>
        <dbReference type="EMBL" id="ELY42661.1"/>
    </source>
</evidence>
<organism evidence="2 3">
    <name type="scientific">Natronorubrum bangense JCM 10635</name>
    <dbReference type="NCBI Taxonomy" id="1227500"/>
    <lineage>
        <taxon>Archaea</taxon>
        <taxon>Methanobacteriati</taxon>
        <taxon>Methanobacteriota</taxon>
        <taxon>Stenosarchaea group</taxon>
        <taxon>Halobacteria</taxon>
        <taxon>Halobacteriales</taxon>
        <taxon>Natrialbaceae</taxon>
        <taxon>Natronorubrum</taxon>
    </lineage>
</organism>
<sequence>MVGCSLLLAAMGILFVVPVLLVAAMAPMAFVAYSALTSPPVVDSSLDITRTVSPERTSPGGTVGVRLTVENSGQQPLAKLRLVDGVPEELSVVDGSPRAAVSLRRGESVSIEYTLRSRYGTFEFSDVTVRAQSLSAGGAYTTTVSPDGETTITATLAPVDYPGQSGGGTAGEMLINRGNEGLEFFGIRSYQPTDPIHKINWRRYAKDRELTTIDYRDREVSDVLVVVDARESAGVARGPTAPTGTELCVYVANEVVNGMRDHRTPIGVAALGVDGFDDNDRLAWVLPGNDRTHTNQLRSLLDAAAATVRPETEPAASDVPNEALLTLIRQLRSGTHVLFISPLGDDQSIAVVRKLRSTGYTVSACVPDVTTQTSVGGQVAATRRSASLTELRKLGVNAVDWQPDDPLDESLRQALRMTRTTLQES</sequence>
<evidence type="ECO:0000313" key="3">
    <source>
        <dbReference type="Proteomes" id="UP000011690"/>
    </source>
</evidence>
<dbReference type="AlphaFoldDB" id="L9W038"/>